<name>A0AAD7K714_9AGAR</name>
<proteinExistence type="predicted"/>
<keyword evidence="3" id="KW-1185">Reference proteome</keyword>
<dbReference type="Gene3D" id="2.30.60.10">
    <property type="entry name" value="Cyanovirin-N"/>
    <property type="match status" value="1"/>
</dbReference>
<dbReference type="InterPro" id="IPR036673">
    <property type="entry name" value="Cyanovirin-N_sf"/>
</dbReference>
<organism evidence="2 3">
    <name type="scientific">Mycena maculata</name>
    <dbReference type="NCBI Taxonomy" id="230809"/>
    <lineage>
        <taxon>Eukaryota</taxon>
        <taxon>Fungi</taxon>
        <taxon>Dikarya</taxon>
        <taxon>Basidiomycota</taxon>
        <taxon>Agaricomycotina</taxon>
        <taxon>Agaricomycetes</taxon>
        <taxon>Agaricomycetidae</taxon>
        <taxon>Agaricales</taxon>
        <taxon>Marasmiineae</taxon>
        <taxon>Mycenaceae</taxon>
        <taxon>Mycena</taxon>
    </lineage>
</organism>
<evidence type="ECO:0000259" key="1">
    <source>
        <dbReference type="SMART" id="SM01111"/>
    </source>
</evidence>
<evidence type="ECO:0000313" key="3">
    <source>
        <dbReference type="Proteomes" id="UP001215280"/>
    </source>
</evidence>
<gene>
    <name evidence="2" type="ORF">DFH07DRAFT_936280</name>
</gene>
<dbReference type="Pfam" id="PF08881">
    <property type="entry name" value="CVNH"/>
    <property type="match status" value="1"/>
</dbReference>
<dbReference type="EMBL" id="JARJLG010000007">
    <property type="protein sequence ID" value="KAJ7779490.1"/>
    <property type="molecule type" value="Genomic_DNA"/>
</dbReference>
<sequence length="100" mass="10823">MSFSASSQNVRLDGTYLIADCQDDDGNWQESSIDLNAILGNFEGQFDSNGANFADSADFFELSDTTLVARLSNLDGEYADASIDLDSVVTNNNGRLEKAQ</sequence>
<protein>
    <submittedName>
        <fullName evidence="2">Cyanovirin-N</fullName>
    </submittedName>
</protein>
<feature type="domain" description="Cyanovirin-N" evidence="1">
    <location>
        <begin position="2"/>
        <end position="98"/>
    </location>
</feature>
<dbReference type="Proteomes" id="UP001215280">
    <property type="component" value="Unassembled WGS sequence"/>
</dbReference>
<dbReference type="SMART" id="SM01111">
    <property type="entry name" value="CVNH"/>
    <property type="match status" value="1"/>
</dbReference>
<evidence type="ECO:0000313" key="2">
    <source>
        <dbReference type="EMBL" id="KAJ7779490.1"/>
    </source>
</evidence>
<dbReference type="SUPFAM" id="SSF51322">
    <property type="entry name" value="Cyanovirin-N"/>
    <property type="match status" value="1"/>
</dbReference>
<dbReference type="PANTHER" id="PTHR42076:SF1">
    <property type="entry name" value="CYANOVIRIN-N DOMAIN-CONTAINING PROTEIN"/>
    <property type="match status" value="1"/>
</dbReference>
<dbReference type="InterPro" id="IPR011058">
    <property type="entry name" value="Cyanovirin-N"/>
</dbReference>
<dbReference type="PANTHER" id="PTHR42076">
    <property type="entry name" value="CYANOVIRIN-N HOMOLOG"/>
    <property type="match status" value="1"/>
</dbReference>
<accession>A0AAD7K714</accession>
<reference evidence="2" key="1">
    <citation type="submission" date="2023-03" db="EMBL/GenBank/DDBJ databases">
        <title>Massive genome expansion in bonnet fungi (Mycena s.s.) driven by repeated elements and novel gene families across ecological guilds.</title>
        <authorList>
            <consortium name="Lawrence Berkeley National Laboratory"/>
            <person name="Harder C.B."/>
            <person name="Miyauchi S."/>
            <person name="Viragh M."/>
            <person name="Kuo A."/>
            <person name="Thoen E."/>
            <person name="Andreopoulos B."/>
            <person name="Lu D."/>
            <person name="Skrede I."/>
            <person name="Drula E."/>
            <person name="Henrissat B."/>
            <person name="Morin E."/>
            <person name="Kohler A."/>
            <person name="Barry K."/>
            <person name="LaButti K."/>
            <person name="Morin E."/>
            <person name="Salamov A."/>
            <person name="Lipzen A."/>
            <person name="Mereny Z."/>
            <person name="Hegedus B."/>
            <person name="Baldrian P."/>
            <person name="Stursova M."/>
            <person name="Weitz H."/>
            <person name="Taylor A."/>
            <person name="Grigoriev I.V."/>
            <person name="Nagy L.G."/>
            <person name="Martin F."/>
            <person name="Kauserud H."/>
        </authorList>
    </citation>
    <scope>NUCLEOTIDE SEQUENCE</scope>
    <source>
        <strain evidence="2">CBHHK188m</strain>
    </source>
</reference>
<dbReference type="AlphaFoldDB" id="A0AAD7K714"/>
<comment type="caution">
    <text evidence="2">The sequence shown here is derived from an EMBL/GenBank/DDBJ whole genome shotgun (WGS) entry which is preliminary data.</text>
</comment>